<dbReference type="AlphaFoldDB" id="A0AA48KR27"/>
<keyword evidence="1" id="KW-0472">Membrane</keyword>
<dbReference type="EMBL" id="AP027272">
    <property type="protein sequence ID" value="BDX08401.1"/>
    <property type="molecule type" value="Genomic_DNA"/>
</dbReference>
<evidence type="ECO:0000256" key="1">
    <source>
        <dbReference type="SAM" id="Phobius"/>
    </source>
</evidence>
<gene>
    <name evidence="2" type="ORF">MACH26_39220</name>
</gene>
<feature type="transmembrane region" description="Helical" evidence="1">
    <location>
        <begin position="63"/>
        <end position="84"/>
    </location>
</feature>
<dbReference type="Proteomes" id="UP001333710">
    <property type="component" value="Chromosome"/>
</dbReference>
<sequence length="130" mass="14813">MYKSKNKLVAFVSIVSALLLFAVMQILDLRFVTRSALLEHGYVTIPYVICGFAFYLNDRKLNLLRCLLVLFLMFPFCYIGLVVYQELLDWLGGAPIGPVMFLPFITLLLLWGLAGLPYHILLNPIKNKSL</sequence>
<feature type="transmembrane region" description="Helical" evidence="1">
    <location>
        <begin position="96"/>
        <end position="121"/>
    </location>
</feature>
<evidence type="ECO:0000313" key="3">
    <source>
        <dbReference type="Proteomes" id="UP001333710"/>
    </source>
</evidence>
<keyword evidence="1" id="KW-1133">Transmembrane helix</keyword>
<proteinExistence type="predicted"/>
<accession>A0AA48KR27</accession>
<dbReference type="KEGG" id="pmaw:MACH26_39220"/>
<keyword evidence="3" id="KW-1185">Reference proteome</keyword>
<evidence type="ECO:0000313" key="2">
    <source>
        <dbReference type="EMBL" id="BDX08401.1"/>
    </source>
</evidence>
<name>A0AA48KR27_9ALTE</name>
<keyword evidence="1" id="KW-0812">Transmembrane</keyword>
<protein>
    <submittedName>
        <fullName evidence="2">Uncharacterized protein</fullName>
    </submittedName>
</protein>
<reference evidence="2" key="1">
    <citation type="submission" date="2023-01" db="EMBL/GenBank/DDBJ databases">
        <title>Complete genome sequence of Planctobacterium marinum strain Dej080120_11.</title>
        <authorList>
            <person name="Ueki S."/>
            <person name="Maruyama F."/>
        </authorList>
    </citation>
    <scope>NUCLEOTIDE SEQUENCE</scope>
    <source>
        <strain evidence="2">Dej080120_11</strain>
    </source>
</reference>
<organism evidence="2 3">
    <name type="scientific">Planctobacterium marinum</name>
    <dbReference type="NCBI Taxonomy" id="1631968"/>
    <lineage>
        <taxon>Bacteria</taxon>
        <taxon>Pseudomonadati</taxon>
        <taxon>Pseudomonadota</taxon>
        <taxon>Gammaproteobacteria</taxon>
        <taxon>Alteromonadales</taxon>
        <taxon>Alteromonadaceae</taxon>
        <taxon>Planctobacterium</taxon>
    </lineage>
</organism>
<feature type="transmembrane region" description="Helical" evidence="1">
    <location>
        <begin position="40"/>
        <end position="56"/>
    </location>
</feature>